<evidence type="ECO:0000256" key="5">
    <source>
        <dbReference type="ARBA" id="ARBA00023002"/>
    </source>
</evidence>
<protein>
    <recommendedName>
        <fullName evidence="2">thioredoxin-dependent peroxiredoxin</fullName>
        <ecNumber evidence="2">1.11.1.24</ecNumber>
    </recommendedName>
    <alternativeName>
        <fullName evidence="8">Thioredoxin peroxidase</fullName>
    </alternativeName>
    <alternativeName>
        <fullName evidence="10">Thioredoxin-dependent peroxiredoxin Bcp</fullName>
    </alternativeName>
</protein>
<dbReference type="PANTHER" id="PTHR42801">
    <property type="entry name" value="THIOREDOXIN-DEPENDENT PEROXIDE REDUCTASE"/>
    <property type="match status" value="1"/>
</dbReference>
<proteinExistence type="inferred from homology"/>
<feature type="domain" description="Thioredoxin" evidence="12">
    <location>
        <begin position="1"/>
        <end position="159"/>
    </location>
</feature>
<dbReference type="GO" id="GO:0034599">
    <property type="term" value="P:cellular response to oxidative stress"/>
    <property type="evidence" value="ECO:0007669"/>
    <property type="project" value="TreeGrafter"/>
</dbReference>
<evidence type="ECO:0000259" key="12">
    <source>
        <dbReference type="PROSITE" id="PS51352"/>
    </source>
</evidence>
<comment type="catalytic activity">
    <reaction evidence="11">
        <text>a hydroperoxide + [thioredoxin]-dithiol = an alcohol + [thioredoxin]-disulfide + H2O</text>
        <dbReference type="Rhea" id="RHEA:62620"/>
        <dbReference type="Rhea" id="RHEA-COMP:10698"/>
        <dbReference type="Rhea" id="RHEA-COMP:10700"/>
        <dbReference type="ChEBI" id="CHEBI:15377"/>
        <dbReference type="ChEBI" id="CHEBI:29950"/>
        <dbReference type="ChEBI" id="CHEBI:30879"/>
        <dbReference type="ChEBI" id="CHEBI:35924"/>
        <dbReference type="ChEBI" id="CHEBI:50058"/>
        <dbReference type="EC" id="1.11.1.24"/>
    </reaction>
</comment>
<dbReference type="EMBL" id="CP063849">
    <property type="protein sequence ID" value="QOY92000.1"/>
    <property type="molecule type" value="Genomic_DNA"/>
</dbReference>
<dbReference type="GO" id="GO:0008379">
    <property type="term" value="F:thioredoxin peroxidase activity"/>
    <property type="evidence" value="ECO:0007669"/>
    <property type="project" value="TreeGrafter"/>
</dbReference>
<evidence type="ECO:0000256" key="1">
    <source>
        <dbReference type="ARBA" id="ARBA00003330"/>
    </source>
</evidence>
<evidence type="ECO:0000256" key="8">
    <source>
        <dbReference type="ARBA" id="ARBA00032824"/>
    </source>
</evidence>
<keyword evidence="7" id="KW-0676">Redox-active center</keyword>
<dbReference type="InterPro" id="IPR036249">
    <property type="entry name" value="Thioredoxin-like_sf"/>
</dbReference>
<dbReference type="Pfam" id="PF00578">
    <property type="entry name" value="AhpC-TSA"/>
    <property type="match status" value="1"/>
</dbReference>
<evidence type="ECO:0000256" key="7">
    <source>
        <dbReference type="ARBA" id="ARBA00023284"/>
    </source>
</evidence>
<evidence type="ECO:0000256" key="10">
    <source>
        <dbReference type="ARBA" id="ARBA00042639"/>
    </source>
</evidence>
<accession>A0A7S7NY86</accession>
<evidence type="ECO:0000313" key="14">
    <source>
        <dbReference type="Proteomes" id="UP000593892"/>
    </source>
</evidence>
<dbReference type="Proteomes" id="UP000593892">
    <property type="component" value="Chromosome"/>
</dbReference>
<dbReference type="EC" id="1.11.1.24" evidence="2"/>
<dbReference type="GO" id="GO:0005737">
    <property type="term" value="C:cytoplasm"/>
    <property type="evidence" value="ECO:0007669"/>
    <property type="project" value="TreeGrafter"/>
</dbReference>
<evidence type="ECO:0000256" key="9">
    <source>
        <dbReference type="ARBA" id="ARBA00038489"/>
    </source>
</evidence>
<evidence type="ECO:0000256" key="4">
    <source>
        <dbReference type="ARBA" id="ARBA00022862"/>
    </source>
</evidence>
<dbReference type="CDD" id="cd02970">
    <property type="entry name" value="PRX_like2"/>
    <property type="match status" value="1"/>
</dbReference>
<comment type="similarity">
    <text evidence="9">Belongs to the peroxiredoxin family. BCP/PrxQ subfamily.</text>
</comment>
<name>A0A7S7NY86_PALFE</name>
<dbReference type="AlphaFoldDB" id="A0A7S7NY86"/>
<dbReference type="SUPFAM" id="SSF52833">
    <property type="entry name" value="Thioredoxin-like"/>
    <property type="match status" value="1"/>
</dbReference>
<dbReference type="PANTHER" id="PTHR42801:SF4">
    <property type="entry name" value="AHPC_TSA FAMILY PROTEIN"/>
    <property type="match status" value="1"/>
</dbReference>
<dbReference type="Gene3D" id="3.40.30.10">
    <property type="entry name" value="Glutaredoxin"/>
    <property type="match status" value="1"/>
</dbReference>
<keyword evidence="4" id="KW-0049">Antioxidant</keyword>
<keyword evidence="5" id="KW-0560">Oxidoreductase</keyword>
<dbReference type="KEGG" id="pfer:IRI77_13235"/>
<dbReference type="InterPro" id="IPR050924">
    <property type="entry name" value="Peroxiredoxin_BCP/PrxQ"/>
</dbReference>
<dbReference type="InterPro" id="IPR000866">
    <property type="entry name" value="AhpC/TSA"/>
</dbReference>
<evidence type="ECO:0000256" key="3">
    <source>
        <dbReference type="ARBA" id="ARBA00022559"/>
    </source>
</evidence>
<keyword evidence="14" id="KW-1185">Reference proteome</keyword>
<evidence type="ECO:0000313" key="13">
    <source>
        <dbReference type="EMBL" id="QOY92000.1"/>
    </source>
</evidence>
<dbReference type="InterPro" id="IPR013766">
    <property type="entry name" value="Thioredoxin_domain"/>
</dbReference>
<evidence type="ECO:0000256" key="11">
    <source>
        <dbReference type="ARBA" id="ARBA00049091"/>
    </source>
</evidence>
<gene>
    <name evidence="13" type="ORF">IRI77_13235</name>
</gene>
<comment type="function">
    <text evidence="1">Thiol-specific peroxidase that catalyzes the reduction of hydrogen peroxide and organic hydroperoxides to water and alcohols, respectively. Plays a role in cell protection against oxidative stress by detoxifying peroxides and as sensor of hydrogen peroxide-mediated signaling events.</text>
</comment>
<evidence type="ECO:0000256" key="2">
    <source>
        <dbReference type="ARBA" id="ARBA00013017"/>
    </source>
</evidence>
<keyword evidence="6" id="KW-1015">Disulfide bond</keyword>
<dbReference type="PROSITE" id="PS51352">
    <property type="entry name" value="THIOREDOXIN_2"/>
    <property type="match status" value="1"/>
</dbReference>
<evidence type="ECO:0000256" key="6">
    <source>
        <dbReference type="ARBA" id="ARBA00023157"/>
    </source>
</evidence>
<dbReference type="GO" id="GO:0045454">
    <property type="term" value="P:cell redox homeostasis"/>
    <property type="evidence" value="ECO:0007669"/>
    <property type="project" value="TreeGrafter"/>
</dbReference>
<reference evidence="13 14" key="1">
    <citation type="submission" date="2020-10" db="EMBL/GenBank/DDBJ databases">
        <title>Complete genome sequence of Paludibaculum fermentans P105T, a facultatively anaerobic acidobacterium capable of dissimilatory Fe(III) reduction.</title>
        <authorList>
            <person name="Dedysh S.N."/>
            <person name="Beletsky A.V."/>
            <person name="Kulichevskaya I.S."/>
            <person name="Mardanov A.V."/>
            <person name="Ravin N.V."/>
        </authorList>
    </citation>
    <scope>NUCLEOTIDE SEQUENCE [LARGE SCALE GENOMIC DNA]</scope>
    <source>
        <strain evidence="13 14">P105</strain>
    </source>
</reference>
<keyword evidence="3" id="KW-0575">Peroxidase</keyword>
<sequence length="159" mass="17631">MGQAAPDFSLVSLSGQTVRLSSATQNSDVVLVVLRGFPGYQCPVCNRQVQDYVHNSQGFADAGVRVLLVYPGPAGEVKERAREFASDKKLPAHFDLLLDPDYQFTQAYDLRWSAKGETAYPSTFLIDRKGRVYFSKTSKTHGGRTTAAEVLDLIRTQKR</sequence>
<organism evidence="13 14">
    <name type="scientific">Paludibaculum fermentans</name>
    <dbReference type="NCBI Taxonomy" id="1473598"/>
    <lineage>
        <taxon>Bacteria</taxon>
        <taxon>Pseudomonadati</taxon>
        <taxon>Acidobacteriota</taxon>
        <taxon>Terriglobia</taxon>
        <taxon>Bryobacterales</taxon>
        <taxon>Bryobacteraceae</taxon>
        <taxon>Paludibaculum</taxon>
    </lineage>
</organism>